<dbReference type="EMBL" id="CP062006">
    <property type="protein sequence ID" value="QTC89636.1"/>
    <property type="molecule type" value="Genomic_DNA"/>
</dbReference>
<evidence type="ECO:0000313" key="2">
    <source>
        <dbReference type="Proteomes" id="UP000663942"/>
    </source>
</evidence>
<organism evidence="1 2">
    <name type="scientific">Brevundimonas pondensis</name>
    <dbReference type="NCBI Taxonomy" id="2774189"/>
    <lineage>
        <taxon>Bacteria</taxon>
        <taxon>Pseudomonadati</taxon>
        <taxon>Pseudomonadota</taxon>
        <taxon>Alphaproteobacteria</taxon>
        <taxon>Caulobacterales</taxon>
        <taxon>Caulobacteraceae</taxon>
        <taxon>Brevundimonas</taxon>
    </lineage>
</organism>
<evidence type="ECO:0000313" key="1">
    <source>
        <dbReference type="EMBL" id="QTC89636.1"/>
    </source>
</evidence>
<sequence>MRPTYADPPRLTLPALAETPCRLAVMPDNPTQADLEAVYITRGAGIVTCNAARQLAVDTLKAERSLIDQWLAQRPKR</sequence>
<protein>
    <submittedName>
        <fullName evidence="1">Uncharacterized protein</fullName>
    </submittedName>
</protein>
<keyword evidence="2" id="KW-1185">Reference proteome</keyword>
<name>A0ABX7SPJ3_9CAUL</name>
<accession>A0ABX7SPJ3</accession>
<proteinExistence type="predicted"/>
<gene>
    <name evidence="1" type="ORF">IFE19_01560</name>
</gene>
<reference evidence="1 2" key="1">
    <citation type="submission" date="2020-09" db="EMBL/GenBank/DDBJ databases">
        <title>Brevundimonas sp. LVF1 isolated from an oligotrophic pond in Goettingen, Germany.</title>
        <authorList>
            <person name="Friedrich I."/>
            <person name="Klassen A."/>
            <person name="Neubauer H."/>
            <person name="Schneider D."/>
            <person name="Hertel R."/>
            <person name="Daniel R."/>
        </authorList>
    </citation>
    <scope>NUCLEOTIDE SEQUENCE [LARGE SCALE GENOMIC DNA]</scope>
    <source>
        <strain evidence="1 2">LVF1</strain>
    </source>
</reference>
<dbReference type="RefSeq" id="WP_207827733.1">
    <property type="nucleotide sequence ID" value="NZ_CP062006.1"/>
</dbReference>
<dbReference type="Proteomes" id="UP000663942">
    <property type="component" value="Chromosome"/>
</dbReference>